<dbReference type="SUPFAM" id="SSF103473">
    <property type="entry name" value="MFS general substrate transporter"/>
    <property type="match status" value="1"/>
</dbReference>
<evidence type="ECO:0000256" key="2">
    <source>
        <dbReference type="ARBA" id="ARBA00022692"/>
    </source>
</evidence>
<dbReference type="PANTHER" id="PTHR23502:SF23">
    <property type="entry name" value="FLUCONAZOLE RESISTANCE PROTEIN 1"/>
    <property type="match status" value="1"/>
</dbReference>
<dbReference type="GO" id="GO:0005886">
    <property type="term" value="C:plasma membrane"/>
    <property type="evidence" value="ECO:0007669"/>
    <property type="project" value="TreeGrafter"/>
</dbReference>
<dbReference type="Proteomes" id="UP000182444">
    <property type="component" value="Chromosome 1A"/>
</dbReference>
<keyword evidence="4 6" id="KW-0472">Membrane</keyword>
<keyword evidence="3 6" id="KW-1133">Transmembrane helix</keyword>
<dbReference type="InterPro" id="IPR011701">
    <property type="entry name" value="MFS"/>
</dbReference>
<dbReference type="KEGG" id="yli:90949385"/>
<evidence type="ECO:0000256" key="4">
    <source>
        <dbReference type="ARBA" id="ARBA00023136"/>
    </source>
</evidence>
<feature type="region of interest" description="Disordered" evidence="5">
    <location>
        <begin position="59"/>
        <end position="91"/>
    </location>
</feature>
<protein>
    <recommendedName>
        <fullName evidence="7">Major facilitator superfamily (MFS) profile domain-containing protein</fullName>
    </recommendedName>
</protein>
<dbReference type="GO" id="GO:0015244">
    <property type="term" value="F:fluconazole transmembrane transporter activity"/>
    <property type="evidence" value="ECO:0007669"/>
    <property type="project" value="TreeGrafter"/>
</dbReference>
<dbReference type="VEuPathDB" id="FungiDB:YALI0_C07722g"/>
<dbReference type="RefSeq" id="XP_065950135.1">
    <property type="nucleotide sequence ID" value="XM_066094063.1"/>
</dbReference>
<dbReference type="InterPro" id="IPR020846">
    <property type="entry name" value="MFS_dom"/>
</dbReference>
<feature type="transmembrane region" description="Helical" evidence="6">
    <location>
        <begin position="240"/>
        <end position="260"/>
    </location>
</feature>
<feature type="transmembrane region" description="Helical" evidence="6">
    <location>
        <begin position="186"/>
        <end position="203"/>
    </location>
</feature>
<feature type="transmembrane region" description="Helical" evidence="6">
    <location>
        <begin position="392"/>
        <end position="416"/>
    </location>
</feature>
<feature type="compositionally biased region" description="Polar residues" evidence="5">
    <location>
        <begin position="72"/>
        <end position="83"/>
    </location>
</feature>
<feature type="transmembrane region" description="Helical" evidence="6">
    <location>
        <begin position="428"/>
        <end position="451"/>
    </location>
</feature>
<dbReference type="GeneID" id="90949385"/>
<feature type="domain" description="Major facilitator superfamily (MFS) profile" evidence="7">
    <location>
        <begin position="120"/>
        <end position="563"/>
    </location>
</feature>
<dbReference type="InterPro" id="IPR036259">
    <property type="entry name" value="MFS_trans_sf"/>
</dbReference>
<feature type="transmembrane region" description="Helical" evidence="6">
    <location>
        <begin position="280"/>
        <end position="306"/>
    </location>
</feature>
<dbReference type="Pfam" id="PF07690">
    <property type="entry name" value="MFS_1"/>
    <property type="match status" value="1"/>
</dbReference>
<gene>
    <name evidence="8" type="ORF">YALI1_A08424g</name>
</gene>
<comment type="subcellular location">
    <subcellularLocation>
        <location evidence="1">Membrane</location>
        <topology evidence="1">Multi-pass membrane protein</topology>
    </subcellularLocation>
</comment>
<dbReference type="PANTHER" id="PTHR23502">
    <property type="entry name" value="MAJOR FACILITATOR SUPERFAMILY"/>
    <property type="match status" value="1"/>
</dbReference>
<dbReference type="VEuPathDB" id="FungiDB:YALI1_A08424g"/>
<evidence type="ECO:0000256" key="6">
    <source>
        <dbReference type="SAM" id="Phobius"/>
    </source>
</evidence>
<dbReference type="Gene3D" id="1.20.1250.20">
    <property type="entry name" value="MFS general substrate transporter like domains"/>
    <property type="match status" value="1"/>
</dbReference>
<feature type="transmembrane region" description="Helical" evidence="6">
    <location>
        <begin position="526"/>
        <end position="550"/>
    </location>
</feature>
<feature type="transmembrane region" description="Helical" evidence="6">
    <location>
        <begin position="209"/>
        <end position="228"/>
    </location>
</feature>
<feature type="region of interest" description="Disordered" evidence="5">
    <location>
        <begin position="21"/>
        <end position="45"/>
    </location>
</feature>
<evidence type="ECO:0000313" key="8">
    <source>
        <dbReference type="EMBL" id="AOW00409.1"/>
    </source>
</evidence>
<keyword evidence="2 6" id="KW-0812">Transmembrane</keyword>
<evidence type="ECO:0000256" key="3">
    <source>
        <dbReference type="ARBA" id="ARBA00022989"/>
    </source>
</evidence>
<feature type="transmembrane region" description="Helical" evidence="6">
    <location>
        <begin position="151"/>
        <end position="174"/>
    </location>
</feature>
<dbReference type="AlphaFoldDB" id="A0A1H6PW28"/>
<evidence type="ECO:0000256" key="5">
    <source>
        <dbReference type="SAM" id="MobiDB-lite"/>
    </source>
</evidence>
<evidence type="ECO:0000313" key="9">
    <source>
        <dbReference type="Proteomes" id="UP000182444"/>
    </source>
</evidence>
<dbReference type="GO" id="GO:1990961">
    <property type="term" value="P:xenobiotic detoxification by transmembrane export across the plasma membrane"/>
    <property type="evidence" value="ECO:0007669"/>
    <property type="project" value="TreeGrafter"/>
</dbReference>
<accession>A0A1H6PW28</accession>
<dbReference type="CDD" id="cd17323">
    <property type="entry name" value="MFS_Tpo1_MDR_like"/>
    <property type="match status" value="1"/>
</dbReference>
<dbReference type="FunFam" id="1.20.1250.20:FF:000011">
    <property type="entry name" value="MFS multidrug transporter, putative"/>
    <property type="match status" value="1"/>
</dbReference>
<evidence type="ECO:0000256" key="1">
    <source>
        <dbReference type="ARBA" id="ARBA00004141"/>
    </source>
</evidence>
<name>A0A1H6PW28_YARLL</name>
<sequence>MDTSFSQLLNFASRGRLFAYPEQQPGFQPPTHFWHGPPSHENEHEDIERGLEDAFDGIDVEPNRRNQDDNPLETSDTSIVNNKENLEKDGPHNEALCVGWYGPDDPENPQNWSSSKKAFIAGQVLTLTFSVYVGSSIYTPALPEIMEHFHISQTAALVPLSVFVFGYGIGPVVFSPLSEHPAVGRMWIYVITLLIFVCLQVPTALSPNIGSLIILRFLGGVFSSPALATSGATFGDIYQIAYIPFALALWAISAICGPVFGPVLGGVFAQVLGWRWTFWMLLWISGACLAILFFFFPETSAANILYRRAKRLEKLTGKKYTTAARQEWATKKMSTVAYDILLRPLLITFTEPVVFALGLYIALLYSTLYSWFEAFPIVFTEVHGFNTIQSGLAYLGLIVGGFVGVGMYLPIIYINFTRPVLQGNFPPVSMFMKLCLIGSTIFPASLFFFAWTSHKSIHWIVPIIASGMCIIGMVFIFQTVFNYLSGSYPKYIASVFAGNGLFRAFVAGGFPLFAHQMFVTLGPSKFPVGWGTTLVGCIGVLMGLIPLVLIKWGDKLKGSSRWA</sequence>
<dbReference type="EMBL" id="CP017553">
    <property type="protein sequence ID" value="AOW00409.1"/>
    <property type="molecule type" value="Genomic_DNA"/>
</dbReference>
<feature type="transmembrane region" description="Helical" evidence="6">
    <location>
        <begin position="457"/>
        <end position="484"/>
    </location>
</feature>
<organism evidence="8 9">
    <name type="scientific">Yarrowia lipolytica</name>
    <name type="common">Candida lipolytica</name>
    <dbReference type="NCBI Taxonomy" id="4952"/>
    <lineage>
        <taxon>Eukaryota</taxon>
        <taxon>Fungi</taxon>
        <taxon>Dikarya</taxon>
        <taxon>Ascomycota</taxon>
        <taxon>Saccharomycotina</taxon>
        <taxon>Dipodascomycetes</taxon>
        <taxon>Dipodascales</taxon>
        <taxon>Dipodascales incertae sedis</taxon>
        <taxon>Yarrowia</taxon>
    </lineage>
</organism>
<proteinExistence type="predicted"/>
<dbReference type="OrthoDB" id="3357846at2759"/>
<dbReference type="PROSITE" id="PS50850">
    <property type="entry name" value="MFS"/>
    <property type="match status" value="1"/>
</dbReference>
<reference evidence="8 9" key="1">
    <citation type="journal article" date="2016" name="PLoS ONE">
        <title>Sequence Assembly of Yarrowia lipolytica Strain W29/CLIB89 Shows Transposable Element Diversity.</title>
        <authorList>
            <person name="Magnan C."/>
            <person name="Yu J."/>
            <person name="Chang I."/>
            <person name="Jahn E."/>
            <person name="Kanomata Y."/>
            <person name="Wu J."/>
            <person name="Zeller M."/>
            <person name="Oakes M."/>
            <person name="Baldi P."/>
            <person name="Sandmeyer S."/>
        </authorList>
    </citation>
    <scope>NUCLEOTIDE SEQUENCE [LARGE SCALE GENOMIC DNA]</scope>
    <source>
        <strain evidence="9">CLIB89(W29)</strain>
    </source>
</reference>
<feature type="transmembrane region" description="Helical" evidence="6">
    <location>
        <begin position="118"/>
        <end position="139"/>
    </location>
</feature>
<feature type="transmembrane region" description="Helical" evidence="6">
    <location>
        <begin position="491"/>
        <end position="514"/>
    </location>
</feature>
<evidence type="ECO:0000259" key="7">
    <source>
        <dbReference type="PROSITE" id="PS50850"/>
    </source>
</evidence>